<keyword evidence="2" id="KW-1185">Reference proteome</keyword>
<comment type="caution">
    <text evidence="1">The sequence shown here is derived from an EMBL/GenBank/DDBJ whole genome shotgun (WGS) entry which is preliminary data.</text>
</comment>
<organism evidence="1 2">
    <name type="scientific">Armillaria novae-zelandiae</name>
    <dbReference type="NCBI Taxonomy" id="153914"/>
    <lineage>
        <taxon>Eukaryota</taxon>
        <taxon>Fungi</taxon>
        <taxon>Dikarya</taxon>
        <taxon>Basidiomycota</taxon>
        <taxon>Agaricomycotina</taxon>
        <taxon>Agaricomycetes</taxon>
        <taxon>Agaricomycetidae</taxon>
        <taxon>Agaricales</taxon>
        <taxon>Marasmiineae</taxon>
        <taxon>Physalacriaceae</taxon>
        <taxon>Armillaria</taxon>
    </lineage>
</organism>
<evidence type="ECO:0000313" key="2">
    <source>
        <dbReference type="Proteomes" id="UP001175227"/>
    </source>
</evidence>
<sequence>MSSLDFVLCDAVQRFPAETWILIIGFVTSSYPDPLDTSRPVSFLHPRHVIQSRLATYYATIQQKLALCRVSKQWNEWATEFLYEFIWVNCAGHARLLARTLETPAGKGHGRWIRRLHVETMALVKCNPSHLRTILDASPNLAIYSDCRSIRLTLISVNAPLEETCTPDDLFQSLPTNLRHLSWTSYEASPTLTMPLFSVLHNLTFLELHFHAPMNSSFSVFLPPPVSPTQMFHLPQLQTLRTSLCSNTFNLLSTWTLPLLCNLSLMSSDIFYSSPGFLAFFSAHGAKINQLELGHSSSNILEEHYITPHHPVIGRPSLASLLPNLTEFICSADFKWIWDRENLKGVNFLVSD</sequence>
<dbReference type="Proteomes" id="UP001175227">
    <property type="component" value="Unassembled WGS sequence"/>
</dbReference>
<dbReference type="AlphaFoldDB" id="A0AA39NZ43"/>
<evidence type="ECO:0000313" key="1">
    <source>
        <dbReference type="EMBL" id="KAK0474547.1"/>
    </source>
</evidence>
<protein>
    <submittedName>
        <fullName evidence="1">Uncharacterized protein</fullName>
    </submittedName>
</protein>
<reference evidence="1" key="1">
    <citation type="submission" date="2023-06" db="EMBL/GenBank/DDBJ databases">
        <authorList>
            <consortium name="Lawrence Berkeley National Laboratory"/>
            <person name="Ahrendt S."/>
            <person name="Sahu N."/>
            <person name="Indic B."/>
            <person name="Wong-Bajracharya J."/>
            <person name="Merenyi Z."/>
            <person name="Ke H.-M."/>
            <person name="Monk M."/>
            <person name="Kocsube S."/>
            <person name="Drula E."/>
            <person name="Lipzen A."/>
            <person name="Balint B."/>
            <person name="Henrissat B."/>
            <person name="Andreopoulos B."/>
            <person name="Martin F.M."/>
            <person name="Harder C.B."/>
            <person name="Rigling D."/>
            <person name="Ford K.L."/>
            <person name="Foster G.D."/>
            <person name="Pangilinan J."/>
            <person name="Papanicolaou A."/>
            <person name="Barry K."/>
            <person name="LaButti K."/>
            <person name="Viragh M."/>
            <person name="Koriabine M."/>
            <person name="Yan M."/>
            <person name="Riley R."/>
            <person name="Champramary S."/>
            <person name="Plett K.L."/>
            <person name="Tsai I.J."/>
            <person name="Slot J."/>
            <person name="Sipos G."/>
            <person name="Plett J."/>
            <person name="Nagy L.G."/>
            <person name="Grigoriev I.V."/>
        </authorList>
    </citation>
    <scope>NUCLEOTIDE SEQUENCE</scope>
    <source>
        <strain evidence="1">ICMP 16352</strain>
    </source>
</reference>
<gene>
    <name evidence="1" type="ORF">IW261DRAFT_545595</name>
</gene>
<dbReference type="EMBL" id="JAUEPR010000026">
    <property type="protein sequence ID" value="KAK0474547.1"/>
    <property type="molecule type" value="Genomic_DNA"/>
</dbReference>
<name>A0AA39NZ43_9AGAR</name>
<accession>A0AA39NZ43</accession>
<proteinExistence type="predicted"/>